<evidence type="ECO:0000256" key="3">
    <source>
        <dbReference type="ARBA" id="ARBA00023277"/>
    </source>
</evidence>
<feature type="binding site" evidence="4">
    <location>
        <position position="216"/>
    </location>
    <ligand>
        <name>substrate</name>
    </ligand>
</feature>
<feature type="binding site" evidence="4">
    <location>
        <position position="53"/>
    </location>
    <ligand>
        <name>NADP(+)</name>
        <dbReference type="ChEBI" id="CHEBI:58349"/>
    </ligand>
</feature>
<evidence type="ECO:0000259" key="5">
    <source>
        <dbReference type="Pfam" id="PF01370"/>
    </source>
</evidence>
<comment type="subunit">
    <text evidence="4">Homopentamer.</text>
</comment>
<evidence type="ECO:0000313" key="6">
    <source>
        <dbReference type="EMBL" id="OGC14455.1"/>
    </source>
</evidence>
<dbReference type="EMBL" id="MEUA01000037">
    <property type="protein sequence ID" value="OGC14455.1"/>
    <property type="molecule type" value="Genomic_DNA"/>
</dbReference>
<evidence type="ECO:0000256" key="4">
    <source>
        <dbReference type="HAMAP-Rule" id="MF_01601"/>
    </source>
</evidence>
<name>A0A1F4S1Y8_UNCSA</name>
<dbReference type="CDD" id="cd05248">
    <property type="entry name" value="ADP_GME_SDR_e"/>
    <property type="match status" value="1"/>
</dbReference>
<protein>
    <recommendedName>
        <fullName evidence="4">ADP-L-glycero-D-manno-heptose-6-epimerase</fullName>
        <ecNumber evidence="4">5.1.3.20</ecNumber>
    </recommendedName>
    <alternativeName>
        <fullName evidence="4">ADP-L-glycero-beta-D-manno-heptose-6-epimerase</fullName>
        <shortName evidence="4">ADP-glyceromanno-heptose 6-epimerase</shortName>
        <shortName evidence="4">ADP-hep 6-epimerase</shortName>
        <shortName evidence="4">AGME</shortName>
    </alternativeName>
</protein>
<gene>
    <name evidence="4" type="primary">hldD</name>
    <name evidence="6" type="ORF">A2290_08535</name>
</gene>
<sequence>MIILTGGAGFIGSCFLSKLNYEGEKEIIVVDHLGYTSKWNNLTGKSFLDYFEKDEFLDKLDKFRPHKKMKAIFHIGACSSTMETDASYLIENNYEYSKKLAMWAFDNNVPFYYASSAATYGDGRFGYSDEDENTLRLLPLNMYGYSKHLFDLWLLKNKLLDKVVGFKYFNVFGPNEYHKGEMRSLVVKAYHQIKKDRKIKLFKSYRPEYKDGEQQRDFIYIKDVVNLMYHFYAESNVRGIFNVGTGRARTWNDLANAVFSALEIPTQIEYIDMPEIMREKYQYFTQADLSKMREKDISISFASLENSVADYVKNYLEKNSAFLA</sequence>
<dbReference type="EC" id="5.1.3.20" evidence="4"/>
<feature type="binding site" evidence="4">
    <location>
        <position position="181"/>
    </location>
    <ligand>
        <name>substrate</name>
    </ligand>
</feature>
<feature type="binding site" evidence="4">
    <location>
        <position position="170"/>
    </location>
    <ligand>
        <name>substrate</name>
    </ligand>
</feature>
<feature type="binding site" evidence="4">
    <location>
        <position position="171"/>
    </location>
    <ligand>
        <name>NADP(+)</name>
        <dbReference type="ChEBI" id="CHEBI:58349"/>
    </ligand>
</feature>
<evidence type="ECO:0000256" key="1">
    <source>
        <dbReference type="ARBA" id="ARBA00022857"/>
    </source>
</evidence>
<dbReference type="HAMAP" id="MF_01601">
    <property type="entry name" value="Heptose_epimerase"/>
    <property type="match status" value="1"/>
</dbReference>
<feature type="binding site" evidence="4">
    <location>
        <position position="179"/>
    </location>
    <ligand>
        <name>NADP(+)</name>
        <dbReference type="ChEBI" id="CHEBI:58349"/>
    </ligand>
</feature>
<feature type="binding site" evidence="4">
    <location>
        <position position="38"/>
    </location>
    <ligand>
        <name>NADP(+)</name>
        <dbReference type="ChEBI" id="CHEBI:58349"/>
    </ligand>
</feature>
<dbReference type="InterPro" id="IPR001509">
    <property type="entry name" value="Epimerase_deHydtase"/>
</dbReference>
<dbReference type="Pfam" id="PF01370">
    <property type="entry name" value="Epimerase"/>
    <property type="match status" value="1"/>
</dbReference>
<feature type="binding site" evidence="4">
    <location>
        <begin position="202"/>
        <end position="205"/>
    </location>
    <ligand>
        <name>substrate</name>
    </ligand>
</feature>
<dbReference type="InterPro" id="IPR011912">
    <property type="entry name" value="Heptose_epim"/>
</dbReference>
<dbReference type="GO" id="GO:0005975">
    <property type="term" value="P:carbohydrate metabolic process"/>
    <property type="evidence" value="ECO:0007669"/>
    <property type="project" value="UniProtKB-UniRule"/>
</dbReference>
<feature type="domain" description="NAD-dependent epimerase/dehydratase" evidence="5">
    <location>
        <begin position="2"/>
        <end position="244"/>
    </location>
</feature>
<comment type="caution">
    <text evidence="6">The sequence shown here is derived from an EMBL/GenBank/DDBJ whole genome shotgun (WGS) entry which is preliminary data.</text>
</comment>
<feature type="binding site" evidence="4">
    <location>
        <position position="188"/>
    </location>
    <ligand>
        <name>substrate</name>
    </ligand>
</feature>
<keyword evidence="2 4" id="KW-0413">Isomerase</keyword>
<dbReference type="Gene3D" id="3.40.50.720">
    <property type="entry name" value="NAD(P)-binding Rossmann-like Domain"/>
    <property type="match status" value="1"/>
</dbReference>
<dbReference type="InterPro" id="IPR036291">
    <property type="entry name" value="NAD(P)-bd_dom_sf"/>
</dbReference>
<dbReference type="GO" id="GO:0008712">
    <property type="term" value="F:ADP-glyceromanno-heptose 6-epimerase activity"/>
    <property type="evidence" value="ECO:0007669"/>
    <property type="project" value="UniProtKB-UniRule"/>
</dbReference>
<dbReference type="AlphaFoldDB" id="A0A1F4S1Y8"/>
<evidence type="ECO:0000313" key="7">
    <source>
        <dbReference type="Proteomes" id="UP000177905"/>
    </source>
</evidence>
<dbReference type="Proteomes" id="UP000177905">
    <property type="component" value="Unassembled WGS sequence"/>
</dbReference>
<organism evidence="6 7">
    <name type="scientific">candidate division WOR-1 bacterium RIFOXYB2_FULL_36_35</name>
    <dbReference type="NCBI Taxonomy" id="1802578"/>
    <lineage>
        <taxon>Bacteria</taxon>
        <taxon>Bacillati</taxon>
        <taxon>Saganbacteria</taxon>
    </lineage>
</organism>
<comment type="cofactor">
    <cofactor evidence="4">
        <name>NADP(+)</name>
        <dbReference type="ChEBI" id="CHEBI:58349"/>
    </cofactor>
    <text evidence="4">Binds 1 NADP(+) per subunit.</text>
</comment>
<feature type="binding site" evidence="4">
    <location>
        <position position="92"/>
    </location>
    <ligand>
        <name>NADP(+)</name>
        <dbReference type="ChEBI" id="CHEBI:58349"/>
    </ligand>
</feature>
<feature type="binding site" evidence="4">
    <location>
        <begin position="10"/>
        <end position="11"/>
    </location>
    <ligand>
        <name>NADP(+)</name>
        <dbReference type="ChEBI" id="CHEBI:58349"/>
    </ligand>
</feature>
<dbReference type="GO" id="GO:0050661">
    <property type="term" value="F:NADP binding"/>
    <property type="evidence" value="ECO:0007669"/>
    <property type="project" value="InterPro"/>
</dbReference>
<comment type="pathway">
    <text evidence="4">Nucleotide-sugar biosynthesis; ADP-L-glycero-beta-D-manno-heptose biosynthesis; ADP-L-glycero-beta-D-manno-heptose from D-glycero-beta-D-manno-heptose 7-phosphate: step 4/4.</text>
</comment>
<comment type="domain">
    <text evidence="4">Contains a large N-terminal NADP-binding domain, and a smaller C-terminal substrate-binding domain.</text>
</comment>
<comment type="similarity">
    <text evidence="4">Belongs to the NAD(P)-dependent epimerase/dehydratase family. HldD subfamily.</text>
</comment>
<keyword evidence="3 4" id="KW-0119">Carbohydrate metabolism</keyword>
<feature type="binding site" evidence="4">
    <location>
        <begin position="75"/>
        <end position="79"/>
    </location>
    <ligand>
        <name>NADP(+)</name>
        <dbReference type="ChEBI" id="CHEBI:58349"/>
    </ligand>
</feature>
<evidence type="ECO:0000256" key="2">
    <source>
        <dbReference type="ARBA" id="ARBA00023235"/>
    </source>
</evidence>
<feature type="active site" description="Proton acceptor" evidence="4">
    <location>
        <position position="179"/>
    </location>
</feature>
<keyword evidence="1 4" id="KW-0521">NADP</keyword>
<comment type="catalytic activity">
    <reaction evidence="4">
        <text>ADP-D-glycero-beta-D-manno-heptose = ADP-L-glycero-beta-D-manno-heptose</text>
        <dbReference type="Rhea" id="RHEA:17577"/>
        <dbReference type="ChEBI" id="CHEBI:59967"/>
        <dbReference type="ChEBI" id="CHEBI:61506"/>
        <dbReference type="EC" id="5.1.3.20"/>
    </reaction>
</comment>
<feature type="binding site" evidence="4">
    <location>
        <position position="281"/>
    </location>
    <ligand>
        <name>substrate</name>
    </ligand>
</feature>
<feature type="binding site" evidence="4">
    <location>
        <begin position="31"/>
        <end position="32"/>
    </location>
    <ligand>
        <name>NADP(+)</name>
        <dbReference type="ChEBI" id="CHEBI:58349"/>
    </ligand>
</feature>
<reference evidence="6 7" key="1">
    <citation type="journal article" date="2016" name="Nat. Commun.">
        <title>Thousands of microbial genomes shed light on interconnected biogeochemical processes in an aquifer system.</title>
        <authorList>
            <person name="Anantharaman K."/>
            <person name="Brown C.T."/>
            <person name="Hug L.A."/>
            <person name="Sharon I."/>
            <person name="Castelle C.J."/>
            <person name="Probst A.J."/>
            <person name="Thomas B.C."/>
            <person name="Singh A."/>
            <person name="Wilkins M.J."/>
            <person name="Karaoz U."/>
            <person name="Brodie E.L."/>
            <person name="Williams K.H."/>
            <person name="Hubbard S.S."/>
            <person name="Banfield J.F."/>
        </authorList>
    </citation>
    <scope>NUCLEOTIDE SEQUENCE [LARGE SCALE GENOMIC DNA]</scope>
</reference>
<dbReference type="Gene3D" id="3.90.25.10">
    <property type="entry name" value="UDP-galactose 4-epimerase, domain 1"/>
    <property type="match status" value="1"/>
</dbReference>
<dbReference type="SUPFAM" id="SSF51735">
    <property type="entry name" value="NAD(P)-binding Rossmann-fold domains"/>
    <property type="match status" value="1"/>
</dbReference>
<comment type="function">
    <text evidence="4">Catalyzes the interconversion between ADP-D-glycero-beta-D-manno-heptose and ADP-L-glycero-beta-D-manno-heptose via an epimerization at carbon 6 of the heptose.</text>
</comment>
<dbReference type="NCBIfam" id="TIGR02197">
    <property type="entry name" value="heptose_epim"/>
    <property type="match status" value="1"/>
</dbReference>
<accession>A0A1F4S1Y8</accession>
<dbReference type="PANTHER" id="PTHR43103:SF3">
    <property type="entry name" value="ADP-L-GLYCERO-D-MANNO-HEPTOSE-6-EPIMERASE"/>
    <property type="match status" value="1"/>
</dbReference>
<feature type="binding site" evidence="4">
    <location>
        <position position="147"/>
    </location>
    <ligand>
        <name>NADP(+)</name>
        <dbReference type="ChEBI" id="CHEBI:58349"/>
    </ligand>
</feature>
<dbReference type="GO" id="GO:0097171">
    <property type="term" value="P:ADP-L-glycero-beta-D-manno-heptose biosynthetic process"/>
    <property type="evidence" value="ECO:0007669"/>
    <property type="project" value="UniProtKB-UniPathway"/>
</dbReference>
<dbReference type="PANTHER" id="PTHR43103">
    <property type="entry name" value="NUCLEOSIDE-DIPHOSPHATE-SUGAR EPIMERASE"/>
    <property type="match status" value="1"/>
</dbReference>
<feature type="active site" description="Proton acceptor" evidence="4">
    <location>
        <position position="143"/>
    </location>
</feature>
<dbReference type="UniPathway" id="UPA00356">
    <property type="reaction ID" value="UER00440"/>
</dbReference>
<proteinExistence type="inferred from homology"/>